<dbReference type="AlphaFoldDB" id="A0A5B2VGF8"/>
<keyword evidence="3" id="KW-1185">Reference proteome</keyword>
<sequence length="119" mass="12195">MEIDVTSASDLLDPIFGGERNLSMTQRGLYIAGGLGLAAAAAQPRPNPLLNLLALAGGAYLVLSGYQGHCPVKAALVDGGADGSMIGRQGGSRMTHEDRGRQPIPSTRTNTASHGAHTS</sequence>
<name>A0A5B2VGF8_9HYPH</name>
<dbReference type="EMBL" id="VUOA01000016">
    <property type="protein sequence ID" value="KAA2237974.1"/>
    <property type="molecule type" value="Genomic_DNA"/>
</dbReference>
<organism evidence="2 3">
    <name type="scientific">Salinarimonas soli</name>
    <dbReference type="NCBI Taxonomy" id="1638099"/>
    <lineage>
        <taxon>Bacteria</taxon>
        <taxon>Pseudomonadati</taxon>
        <taxon>Pseudomonadota</taxon>
        <taxon>Alphaproteobacteria</taxon>
        <taxon>Hyphomicrobiales</taxon>
        <taxon>Salinarimonadaceae</taxon>
        <taxon>Salinarimonas</taxon>
    </lineage>
</organism>
<proteinExistence type="predicted"/>
<evidence type="ECO:0000313" key="3">
    <source>
        <dbReference type="Proteomes" id="UP000323142"/>
    </source>
</evidence>
<feature type="region of interest" description="Disordered" evidence="1">
    <location>
        <begin position="85"/>
        <end position="119"/>
    </location>
</feature>
<evidence type="ECO:0000313" key="2">
    <source>
        <dbReference type="EMBL" id="KAA2237974.1"/>
    </source>
</evidence>
<reference evidence="2 3" key="2">
    <citation type="submission" date="2019-09" db="EMBL/GenBank/DDBJ databases">
        <authorList>
            <person name="Jin C."/>
        </authorList>
    </citation>
    <scope>NUCLEOTIDE SEQUENCE [LARGE SCALE GENOMIC DNA]</scope>
    <source>
        <strain evidence="2 3">BN140002</strain>
    </source>
</reference>
<reference evidence="2 3" key="1">
    <citation type="submission" date="2019-09" db="EMBL/GenBank/DDBJ databases">
        <title>Salinarimonas rosea gen. nov., sp. nov., a new member of the a-2 subgroup of the Proteobacteria.</title>
        <authorList>
            <person name="Liu J."/>
        </authorList>
    </citation>
    <scope>NUCLEOTIDE SEQUENCE [LARGE SCALE GENOMIC DNA]</scope>
    <source>
        <strain evidence="2 3">BN140002</strain>
    </source>
</reference>
<comment type="caution">
    <text evidence="2">The sequence shown here is derived from an EMBL/GenBank/DDBJ whole genome shotgun (WGS) entry which is preliminary data.</text>
</comment>
<gene>
    <name evidence="2" type="ORF">F0L46_06795</name>
</gene>
<protein>
    <submittedName>
        <fullName evidence="2">DUF2892 domain-containing protein</fullName>
    </submittedName>
</protein>
<accession>A0A5B2VGF8</accession>
<evidence type="ECO:0000256" key="1">
    <source>
        <dbReference type="SAM" id="MobiDB-lite"/>
    </source>
</evidence>
<dbReference type="Proteomes" id="UP000323142">
    <property type="component" value="Unassembled WGS sequence"/>
</dbReference>
<feature type="compositionally biased region" description="Polar residues" evidence="1">
    <location>
        <begin position="104"/>
        <end position="119"/>
    </location>
</feature>